<dbReference type="Proteomes" id="UP000290057">
    <property type="component" value="Chromosome"/>
</dbReference>
<dbReference type="InterPro" id="IPR018476">
    <property type="entry name" value="GlyceroP-diester-Pdiesterase_M"/>
</dbReference>
<dbReference type="Pfam" id="PF10110">
    <property type="entry name" value="GPDPase_memb"/>
    <property type="match status" value="1"/>
</dbReference>
<reference evidence="3 4" key="1">
    <citation type="submission" date="2019-01" db="EMBL/GenBank/DDBJ databases">
        <title>Complete genome sequence of Erythrobacter flavus KJ5.</title>
        <authorList>
            <person name="Kanesaki Y."/>
            <person name="Brotosudarmo T."/>
            <person name="Moriuchi R."/>
            <person name="Awai K."/>
        </authorList>
    </citation>
    <scope>NUCLEOTIDE SEQUENCE [LARGE SCALE GENOMIC DNA]</scope>
    <source>
        <strain evidence="3 4">KJ5</strain>
    </source>
</reference>
<keyword evidence="4" id="KW-1185">Reference proteome</keyword>
<gene>
    <name evidence="3" type="ORF">EKJ_09200</name>
</gene>
<evidence type="ECO:0000313" key="4">
    <source>
        <dbReference type="Proteomes" id="UP000290057"/>
    </source>
</evidence>
<feature type="transmembrane region" description="Helical" evidence="1">
    <location>
        <begin position="142"/>
        <end position="161"/>
    </location>
</feature>
<evidence type="ECO:0000259" key="2">
    <source>
        <dbReference type="Pfam" id="PF10110"/>
    </source>
</evidence>
<keyword evidence="1" id="KW-0472">Membrane</keyword>
<accession>A0A3T1CGN4</accession>
<evidence type="ECO:0000256" key="1">
    <source>
        <dbReference type="SAM" id="Phobius"/>
    </source>
</evidence>
<feature type="transmembrane region" description="Helical" evidence="1">
    <location>
        <begin position="112"/>
        <end position="136"/>
    </location>
</feature>
<keyword evidence="1" id="KW-0812">Transmembrane</keyword>
<feature type="transmembrane region" description="Helical" evidence="1">
    <location>
        <begin position="198"/>
        <end position="226"/>
    </location>
</feature>
<name>A0A3T1CGN4_9SPHN</name>
<proteinExistence type="predicted"/>
<feature type="domain" description="Glycerophosphoryl diester phosphodiesterase membrane" evidence="2">
    <location>
        <begin position="146"/>
        <end position="253"/>
    </location>
</feature>
<feature type="transmembrane region" description="Helical" evidence="1">
    <location>
        <begin position="72"/>
        <end position="92"/>
    </location>
</feature>
<dbReference type="RefSeq" id="WP_130586072.1">
    <property type="nucleotide sequence ID" value="NZ_AP019389.1"/>
</dbReference>
<evidence type="ECO:0000313" key="3">
    <source>
        <dbReference type="EMBL" id="BBI20073.1"/>
    </source>
</evidence>
<keyword evidence="1" id="KW-1133">Transmembrane helix</keyword>
<dbReference type="AlphaFoldDB" id="A0A3T1CGN4"/>
<sequence>MKFDLDTAWKDTMGLLTRNLGLLAVVAGVFFFLPYAGITIAMPEMGELEQASASGDFEVMMAAVSDLYLQHWWVFLILAIVQGIGLLAMLALVRQRPSPTVGEALGTGARSVLSYIAAQLLQTALIVFAVTVLITVGALTGLQALAALGGVIGFVATCYIFTKLSLAAPVIAIDGERNPVRALARSWTLTKGNSIRLFFFYLLLLVAFIIVSTVISLVLGLVFALAGEQAALFGQGIVSGLTNAVMIVVAICVLAAVHTQFMRLAGGPTEPTDT</sequence>
<feature type="transmembrane region" description="Helical" evidence="1">
    <location>
        <begin position="232"/>
        <end position="257"/>
    </location>
</feature>
<protein>
    <recommendedName>
        <fullName evidence="2">Glycerophosphoryl diester phosphodiesterase membrane domain-containing protein</fullName>
    </recommendedName>
</protein>
<dbReference type="EMBL" id="AP019389">
    <property type="protein sequence ID" value="BBI20073.1"/>
    <property type="molecule type" value="Genomic_DNA"/>
</dbReference>
<feature type="transmembrane region" description="Helical" evidence="1">
    <location>
        <begin position="20"/>
        <end position="42"/>
    </location>
</feature>
<organism evidence="3 4">
    <name type="scientific">Qipengyuania flava</name>
    <dbReference type="NCBI Taxonomy" id="192812"/>
    <lineage>
        <taxon>Bacteria</taxon>
        <taxon>Pseudomonadati</taxon>
        <taxon>Pseudomonadota</taxon>
        <taxon>Alphaproteobacteria</taxon>
        <taxon>Sphingomonadales</taxon>
        <taxon>Erythrobacteraceae</taxon>
        <taxon>Qipengyuania</taxon>
    </lineage>
</organism>